<dbReference type="RefSeq" id="WP_031471733.1">
    <property type="nucleotide sequence ID" value="NZ_FOZC01000003.1"/>
</dbReference>
<name>A0A1I6IUS4_9FIRM</name>
<protein>
    <submittedName>
        <fullName evidence="1">Uncharacterized protein</fullName>
    </submittedName>
</protein>
<accession>A0A1I6IUS4</accession>
<organism evidence="1 2">
    <name type="scientific">[Clostridium] aminophilum</name>
    <dbReference type="NCBI Taxonomy" id="1526"/>
    <lineage>
        <taxon>Bacteria</taxon>
        <taxon>Bacillati</taxon>
        <taxon>Bacillota</taxon>
        <taxon>Clostridia</taxon>
        <taxon>Lachnospirales</taxon>
        <taxon>Lachnospiraceae</taxon>
    </lineage>
</organism>
<dbReference type="EMBL" id="FOZC01000003">
    <property type="protein sequence ID" value="SFR69960.1"/>
    <property type="molecule type" value="Genomic_DNA"/>
</dbReference>
<evidence type="ECO:0000313" key="1">
    <source>
        <dbReference type="EMBL" id="SFR69960.1"/>
    </source>
</evidence>
<proteinExistence type="predicted"/>
<dbReference type="AlphaFoldDB" id="A0A1I6IUS4"/>
<dbReference type="Proteomes" id="UP000214760">
    <property type="component" value="Unassembled WGS sequence"/>
</dbReference>
<reference evidence="1 2" key="1">
    <citation type="submission" date="2016-10" db="EMBL/GenBank/DDBJ databases">
        <authorList>
            <person name="de Groot N.N."/>
        </authorList>
    </citation>
    <scope>NUCLEOTIDE SEQUENCE [LARGE SCALE GENOMIC DNA]</scope>
    <source>
        <strain evidence="1 2">F</strain>
    </source>
</reference>
<gene>
    <name evidence="1" type="ORF">SAMN02910262_00794</name>
</gene>
<evidence type="ECO:0000313" key="2">
    <source>
        <dbReference type="Proteomes" id="UP000214760"/>
    </source>
</evidence>
<sequence length="211" mass="23471">MTNRRKRIFAAVWTAILLVLTMTLTGYAKTRSAYSLIGASDEGAYVNRFFGYQLEALDGFRFQSDEELVKSGEIPADLLEDESALRKKLEAGEVYVIAYAETKNYDSINIVVGDSGKGADETDRLIDEDSLNAAKTALENSGFKVDRISIDREYIAGKLRYVLNTKATIRDLTLYQKQVILAKNGFYLCITAASVGDDKMEQIFEKLSAVS</sequence>